<feature type="non-terminal residue" evidence="2">
    <location>
        <position position="1"/>
    </location>
</feature>
<sequence>TPDAPREGVVVPPAPDQESEA</sequence>
<organism evidence="2 3">
    <name type="scientific">Salmonella enterica subsp. enterica serovar Wilhelmsburg</name>
    <dbReference type="NCBI Taxonomy" id="1960126"/>
    <lineage>
        <taxon>Bacteria</taxon>
        <taxon>Pseudomonadati</taxon>
        <taxon>Pseudomonadota</taxon>
        <taxon>Gammaproteobacteria</taxon>
        <taxon>Enterobacterales</taxon>
        <taxon>Enterobacteriaceae</taxon>
        <taxon>Salmonella</taxon>
    </lineage>
</organism>
<gene>
    <name evidence="2" type="ORF">C9F04_08850</name>
</gene>
<name>A0A659QS26_SALET</name>
<dbReference type="AlphaFoldDB" id="A0A659QS26"/>
<evidence type="ECO:0000313" key="2">
    <source>
        <dbReference type="EMBL" id="TGC87953.1"/>
    </source>
</evidence>
<evidence type="ECO:0000313" key="3">
    <source>
        <dbReference type="Proteomes" id="UP000297749"/>
    </source>
</evidence>
<dbReference type="Proteomes" id="UP000297749">
    <property type="component" value="Unassembled WGS sequence"/>
</dbReference>
<feature type="region of interest" description="Disordered" evidence="1">
    <location>
        <begin position="1"/>
        <end position="21"/>
    </location>
</feature>
<protein>
    <submittedName>
        <fullName evidence="2">Acetyl-CoA carboxylase</fullName>
    </submittedName>
</protein>
<comment type="caution">
    <text evidence="2">The sequence shown here is derived from an EMBL/GenBank/DDBJ whole genome shotgun (WGS) entry which is preliminary data.</text>
</comment>
<evidence type="ECO:0000256" key="1">
    <source>
        <dbReference type="SAM" id="MobiDB-lite"/>
    </source>
</evidence>
<dbReference type="EMBL" id="PYKF01000295">
    <property type="protein sequence ID" value="TGC87953.1"/>
    <property type="molecule type" value="Genomic_DNA"/>
</dbReference>
<accession>A0A659QS26</accession>
<proteinExistence type="predicted"/>
<reference evidence="2 3" key="1">
    <citation type="submission" date="2018-03" db="EMBL/GenBank/DDBJ databases">
        <title>Non-Typhoidal Salmonella genome sequencing and assembly.</title>
        <authorList>
            <person name="Matchawe C."/>
        </authorList>
    </citation>
    <scope>NUCLEOTIDE SEQUENCE [LARGE SCALE GENOMIC DNA]</scope>
    <source>
        <strain evidence="2 3">32eva</strain>
    </source>
</reference>